<reference evidence="2" key="1">
    <citation type="submission" date="2023-07" db="EMBL/GenBank/DDBJ databases">
        <authorList>
            <person name="Stuckert A."/>
        </authorList>
    </citation>
    <scope>NUCLEOTIDE SEQUENCE</scope>
</reference>
<dbReference type="Proteomes" id="UP001176940">
    <property type="component" value="Unassembled WGS sequence"/>
</dbReference>
<dbReference type="PANTHER" id="PTHR21301">
    <property type="entry name" value="REVERSE TRANSCRIPTASE"/>
    <property type="match status" value="1"/>
</dbReference>
<dbReference type="InterPro" id="IPR058912">
    <property type="entry name" value="HTH_animal"/>
</dbReference>
<evidence type="ECO:0000313" key="3">
    <source>
        <dbReference type="Proteomes" id="UP001176940"/>
    </source>
</evidence>
<feature type="domain" description="Helix-turn-helix" evidence="1">
    <location>
        <begin position="215"/>
        <end position="267"/>
    </location>
</feature>
<feature type="non-terminal residue" evidence="2">
    <location>
        <position position="1"/>
    </location>
</feature>
<evidence type="ECO:0000259" key="1">
    <source>
        <dbReference type="Pfam" id="PF26215"/>
    </source>
</evidence>
<keyword evidence="3" id="KW-1185">Reference proteome</keyword>
<sequence>HKDNKYSEKEFYIFIDQKLGEFLINLHPTIPVFYILPKVHNNLWNPPGRPIVASTNTILSHLAITFDRILTPLLTLITSYLKDTSDLLTKLNSIGPVPPGCLLVTLDVDSLYTCIAHDRGTEAVQQFLIKHTTFSVSQVDFCLRILHLILHRNFFLFSDQFYIQKTGTAMGSNMAPLMLISLCQYLKKCTFISMEKNGTLDIDIYTKPTDKNSLLFYTSCHPKHVKKSLLKSQFKRVAQIVSDAFKRSIRMEEMANKFQKRGYPNEILTIY</sequence>
<accession>A0ABN9MG95</accession>
<gene>
    <name evidence="2" type="ORF">RIMI_LOCUS20500958</name>
</gene>
<dbReference type="Pfam" id="PF26215">
    <property type="entry name" value="HTH_animal"/>
    <property type="match status" value="1"/>
</dbReference>
<dbReference type="PANTHER" id="PTHR21301:SF12">
    <property type="match status" value="1"/>
</dbReference>
<proteinExistence type="predicted"/>
<organism evidence="2 3">
    <name type="scientific">Ranitomeya imitator</name>
    <name type="common">mimic poison frog</name>
    <dbReference type="NCBI Taxonomy" id="111125"/>
    <lineage>
        <taxon>Eukaryota</taxon>
        <taxon>Metazoa</taxon>
        <taxon>Chordata</taxon>
        <taxon>Craniata</taxon>
        <taxon>Vertebrata</taxon>
        <taxon>Euteleostomi</taxon>
        <taxon>Amphibia</taxon>
        <taxon>Batrachia</taxon>
        <taxon>Anura</taxon>
        <taxon>Neobatrachia</taxon>
        <taxon>Hyloidea</taxon>
        <taxon>Dendrobatidae</taxon>
        <taxon>Dendrobatinae</taxon>
        <taxon>Ranitomeya</taxon>
    </lineage>
</organism>
<comment type="caution">
    <text evidence="2">The sequence shown here is derived from an EMBL/GenBank/DDBJ whole genome shotgun (WGS) entry which is preliminary data.</text>
</comment>
<protein>
    <recommendedName>
        <fullName evidence="1">Helix-turn-helix domain-containing protein</fullName>
    </recommendedName>
</protein>
<dbReference type="EMBL" id="CAUEEQ010068858">
    <property type="protein sequence ID" value="CAJ0965651.1"/>
    <property type="molecule type" value="Genomic_DNA"/>
</dbReference>
<evidence type="ECO:0000313" key="2">
    <source>
        <dbReference type="EMBL" id="CAJ0965651.1"/>
    </source>
</evidence>
<name>A0ABN9MG95_9NEOB</name>